<evidence type="ECO:0000313" key="2">
    <source>
        <dbReference type="Proteomes" id="UP000826656"/>
    </source>
</evidence>
<keyword evidence="2" id="KW-1185">Reference proteome</keyword>
<accession>A0ABQ7WKM4</accession>
<sequence>MELKREESAIDLLSLEKDILEAQRRSGVDEQLRLFVLRACMSDVSSSSMPAVVGLTSRVDVLMESQTLSTTQPASERSLEVSFSAPATTPTTIHVSCDKKASTPFTDSVA</sequence>
<dbReference type="EMBL" id="JAIVGD010000001">
    <property type="protein sequence ID" value="KAH0781100.1"/>
    <property type="molecule type" value="Genomic_DNA"/>
</dbReference>
<dbReference type="Proteomes" id="UP000826656">
    <property type="component" value="Unassembled WGS sequence"/>
</dbReference>
<comment type="caution">
    <text evidence="1">The sequence shown here is derived from an EMBL/GenBank/DDBJ whole genome shotgun (WGS) entry which is preliminary data.</text>
</comment>
<protein>
    <submittedName>
        <fullName evidence="1">Uncharacterized protein</fullName>
    </submittedName>
</protein>
<proteinExistence type="predicted"/>
<gene>
    <name evidence="1" type="ORF">KY290_000698</name>
</gene>
<name>A0ABQ7WKM4_SOLTU</name>
<organism evidence="1 2">
    <name type="scientific">Solanum tuberosum</name>
    <name type="common">Potato</name>
    <dbReference type="NCBI Taxonomy" id="4113"/>
    <lineage>
        <taxon>Eukaryota</taxon>
        <taxon>Viridiplantae</taxon>
        <taxon>Streptophyta</taxon>
        <taxon>Embryophyta</taxon>
        <taxon>Tracheophyta</taxon>
        <taxon>Spermatophyta</taxon>
        <taxon>Magnoliopsida</taxon>
        <taxon>eudicotyledons</taxon>
        <taxon>Gunneridae</taxon>
        <taxon>Pentapetalae</taxon>
        <taxon>asterids</taxon>
        <taxon>lamiids</taxon>
        <taxon>Solanales</taxon>
        <taxon>Solanaceae</taxon>
        <taxon>Solanoideae</taxon>
        <taxon>Solaneae</taxon>
        <taxon>Solanum</taxon>
    </lineage>
</organism>
<reference evidence="1 2" key="1">
    <citation type="journal article" date="2021" name="bioRxiv">
        <title>Chromosome-scale and haplotype-resolved genome assembly of a tetraploid potato cultivar.</title>
        <authorList>
            <person name="Sun H."/>
            <person name="Jiao W.-B."/>
            <person name="Krause K."/>
            <person name="Campoy J.A."/>
            <person name="Goel M."/>
            <person name="Folz-Donahue K."/>
            <person name="Kukat C."/>
            <person name="Huettel B."/>
            <person name="Schneeberger K."/>
        </authorList>
    </citation>
    <scope>NUCLEOTIDE SEQUENCE [LARGE SCALE GENOMIC DNA]</scope>
    <source>
        <strain evidence="1">SolTubOtavaFocal</strain>
        <tissue evidence="1">Leaves</tissue>
    </source>
</reference>
<evidence type="ECO:0000313" key="1">
    <source>
        <dbReference type="EMBL" id="KAH0781100.1"/>
    </source>
</evidence>